<proteinExistence type="predicted"/>
<accession>A0A4Y2A7C4</accession>
<dbReference type="EMBL" id="BGPR01000008">
    <property type="protein sequence ID" value="GBL75732.1"/>
    <property type="molecule type" value="Genomic_DNA"/>
</dbReference>
<dbReference type="Proteomes" id="UP000499080">
    <property type="component" value="Unassembled WGS sequence"/>
</dbReference>
<evidence type="ECO:0000313" key="2">
    <source>
        <dbReference type="Proteomes" id="UP000499080"/>
    </source>
</evidence>
<keyword evidence="2" id="KW-1185">Reference proteome</keyword>
<comment type="caution">
    <text evidence="1">The sequence shown here is derived from an EMBL/GenBank/DDBJ whole genome shotgun (WGS) entry which is preliminary data.</text>
</comment>
<organism evidence="1 2">
    <name type="scientific">Araneus ventricosus</name>
    <name type="common">Orbweaver spider</name>
    <name type="synonym">Epeira ventricosa</name>
    <dbReference type="NCBI Taxonomy" id="182803"/>
    <lineage>
        <taxon>Eukaryota</taxon>
        <taxon>Metazoa</taxon>
        <taxon>Ecdysozoa</taxon>
        <taxon>Arthropoda</taxon>
        <taxon>Chelicerata</taxon>
        <taxon>Arachnida</taxon>
        <taxon>Araneae</taxon>
        <taxon>Araneomorphae</taxon>
        <taxon>Entelegynae</taxon>
        <taxon>Araneoidea</taxon>
        <taxon>Araneidae</taxon>
        <taxon>Araneus</taxon>
    </lineage>
</organism>
<protein>
    <submittedName>
        <fullName evidence="1">Uncharacterized protein</fullName>
    </submittedName>
</protein>
<sequence length="80" mass="8859">MNRTYNPRFVFKRASYLTGNTSAFGIQQREERKTGRILARGPTFQKNSSSCGPLAKLGKMSTTGTFLEPDIGREACLNLA</sequence>
<reference evidence="1 2" key="1">
    <citation type="journal article" date="2019" name="Sci. Rep.">
        <title>Orb-weaving spider Araneus ventricosus genome elucidates the spidroin gene catalogue.</title>
        <authorList>
            <person name="Kono N."/>
            <person name="Nakamura H."/>
            <person name="Ohtoshi R."/>
            <person name="Moran D.A.P."/>
            <person name="Shinohara A."/>
            <person name="Yoshida Y."/>
            <person name="Fujiwara M."/>
            <person name="Mori M."/>
            <person name="Tomita M."/>
            <person name="Arakawa K."/>
        </authorList>
    </citation>
    <scope>NUCLEOTIDE SEQUENCE [LARGE SCALE GENOMIC DNA]</scope>
</reference>
<evidence type="ECO:0000313" key="1">
    <source>
        <dbReference type="EMBL" id="GBL75732.1"/>
    </source>
</evidence>
<dbReference type="AlphaFoldDB" id="A0A4Y2A7C4"/>
<name>A0A4Y2A7C4_ARAVE</name>
<gene>
    <name evidence="1" type="ORF">AVEN_155033_1</name>
</gene>